<keyword evidence="3" id="KW-1185">Reference proteome</keyword>
<dbReference type="EMBL" id="CP032416">
    <property type="protein sequence ID" value="AYD41466.1"/>
    <property type="molecule type" value="Genomic_DNA"/>
</dbReference>
<sequence>MFKFNEKYIYHDIIESLVTALEAKDYYTSGHSKRVAFMTYELAKRLEIRGRKLNEIHVAAHVHDIGKIGVPDVILNKKRRLLPHEWEYVKMHSIIGYNILSKSSKLNTISKIVLHHHESWDGNGYPDGLYGTNIPLGSRIIAVCDSIDAMMSDRPYRKAMKFDDCMKEIISSKCIMFDPVIVSFVEGNLEFINKLVISRMNETSRE</sequence>
<dbReference type="SMART" id="SM00471">
    <property type="entry name" value="HDc"/>
    <property type="match status" value="1"/>
</dbReference>
<accession>A0A386H711</accession>
<dbReference type="PANTHER" id="PTHR43155:SF2">
    <property type="entry name" value="CYCLIC DI-GMP PHOSPHODIESTERASE PA4108"/>
    <property type="match status" value="1"/>
</dbReference>
<evidence type="ECO:0000259" key="1">
    <source>
        <dbReference type="PROSITE" id="PS51832"/>
    </source>
</evidence>
<dbReference type="CDD" id="cd00077">
    <property type="entry name" value="HDc"/>
    <property type="match status" value="1"/>
</dbReference>
<evidence type="ECO:0000313" key="3">
    <source>
        <dbReference type="Proteomes" id="UP000266301"/>
    </source>
</evidence>
<dbReference type="InterPro" id="IPR003607">
    <property type="entry name" value="HD/PDEase_dom"/>
</dbReference>
<dbReference type="Gene3D" id="1.10.3210.10">
    <property type="entry name" value="Hypothetical protein af1432"/>
    <property type="match status" value="1"/>
</dbReference>
<dbReference type="KEGG" id="cfer:D4Z93_10145"/>
<feature type="domain" description="HD-GYP" evidence="1">
    <location>
        <begin position="6"/>
        <end position="201"/>
    </location>
</feature>
<protein>
    <submittedName>
        <fullName evidence="2">HD-GYP domain-containing protein</fullName>
    </submittedName>
</protein>
<name>A0A386H711_9CLOT</name>
<dbReference type="PANTHER" id="PTHR43155">
    <property type="entry name" value="CYCLIC DI-GMP PHOSPHODIESTERASE PA4108-RELATED"/>
    <property type="match status" value="1"/>
</dbReference>
<dbReference type="InterPro" id="IPR037522">
    <property type="entry name" value="HD_GYP_dom"/>
</dbReference>
<reference evidence="2 3" key="1">
    <citation type="journal article" date="2019" name="Int. J. Syst. Evol. Microbiol.">
        <title>Clostridium fermenticellae sp. nov., isolated from the mud in a fermentation cellar for the production of the Chinese liquor, baijiu.</title>
        <authorList>
            <person name="Xu P.X."/>
            <person name="Chai L.J."/>
            <person name="Qiu T."/>
            <person name="Zhang X.J."/>
            <person name="Lu Z.M."/>
            <person name="Xiao C."/>
            <person name="Wang S.T."/>
            <person name="Shen C.H."/>
            <person name="Shi J.S."/>
            <person name="Xu Z.H."/>
        </authorList>
    </citation>
    <scope>NUCLEOTIDE SEQUENCE [LARGE SCALE GENOMIC DNA]</scope>
    <source>
        <strain evidence="2 3">JN500901</strain>
    </source>
</reference>
<dbReference type="SUPFAM" id="SSF109604">
    <property type="entry name" value="HD-domain/PDEase-like"/>
    <property type="match status" value="1"/>
</dbReference>
<dbReference type="Pfam" id="PF13487">
    <property type="entry name" value="HD_5"/>
    <property type="match status" value="1"/>
</dbReference>
<dbReference type="Proteomes" id="UP000266301">
    <property type="component" value="Chromosome"/>
</dbReference>
<dbReference type="AlphaFoldDB" id="A0A386H711"/>
<dbReference type="PROSITE" id="PS51832">
    <property type="entry name" value="HD_GYP"/>
    <property type="match status" value="1"/>
</dbReference>
<organism evidence="2 3">
    <name type="scientific">Clostridium fermenticellae</name>
    <dbReference type="NCBI Taxonomy" id="2068654"/>
    <lineage>
        <taxon>Bacteria</taxon>
        <taxon>Bacillati</taxon>
        <taxon>Bacillota</taxon>
        <taxon>Clostridia</taxon>
        <taxon>Eubacteriales</taxon>
        <taxon>Clostridiaceae</taxon>
        <taxon>Clostridium</taxon>
    </lineage>
</organism>
<evidence type="ECO:0000313" key="2">
    <source>
        <dbReference type="EMBL" id="AYD41466.1"/>
    </source>
</evidence>
<gene>
    <name evidence="2" type="ORF">D4Z93_10145</name>
</gene>
<dbReference type="OrthoDB" id="9804747at2"/>
<proteinExistence type="predicted"/>